<evidence type="ECO:0000259" key="1">
    <source>
        <dbReference type="Pfam" id="PF16684"/>
    </source>
</evidence>
<dbReference type="InterPro" id="IPR032047">
    <property type="entry name" value="ResT/TelK_cat"/>
</dbReference>
<sequence length="648" mass="72432">MTKKTLRGAALAIAEFIFDNYEDVRDSEYQHGRFKDRVFTPNGGEYYTATSGREPFDASKHPGWENLRWQEQFSDHFNKRYNNRVFKLVPATTVPASQTTPEKPSKRLTLASVNKKIGAEGIDAELVQGEGYLYFIGPDVEYAKSTSVMVARLNQLTLERWLEEAKSIHDESKTRKADLEEAEANGGSIVATASASDSTRGRQPTLQQAIGLFVEEISKIKAQDTAAIQQRCEREIQSLDRVKVNTRKTYIMRYRAAVTQSLGDQHPALNYLSASGLSAQITAKAQKEQEAEQFDPMANAPTSSLTKPSSRQEAVEAFIEKMRQARSQTEMRAIWDAEFASLASLSESSQKLYVSKYYRKELAKHFAPDSKVFEIVKVPDEIMERISLSYRRKVIEEHKKLVHIPQWQGIIDTATRALTVRLKDKNPTKESAMVMAAALLVLTGRRPYEIVSAGHFNAAPLPGGVSSAKSKWSVMFEGQTKTRGAAGTRHDSSYEIPVLAPARTILDAVSLLRSSPEGQELSKLSNEEFSALTNSRGISDALPLRAAVEDLYKRHWPAEAVLSPKCLRPLYAEIAYKMFAASSVSKNSFFARVLGHKANDLETSLSYMDYYLDDNSDAAAVATRTQKRALNDMEKRNISLDEKKKPGL</sequence>
<feature type="domain" description="Telomere resolvase ResT/TelK catalytic" evidence="1">
    <location>
        <begin position="429"/>
        <end position="610"/>
    </location>
</feature>
<evidence type="ECO:0000313" key="2">
    <source>
        <dbReference type="EMBL" id="GBQ74812.1"/>
    </source>
</evidence>
<evidence type="ECO:0000313" key="3">
    <source>
        <dbReference type="Proteomes" id="UP001065047"/>
    </source>
</evidence>
<keyword evidence="3" id="KW-1185">Reference proteome</keyword>
<comment type="caution">
    <text evidence="2">The sequence shown here is derived from an EMBL/GenBank/DDBJ whole genome shotgun (WGS) entry which is preliminary data.</text>
</comment>
<dbReference type="Proteomes" id="UP001065047">
    <property type="component" value="Unassembled WGS sequence"/>
</dbReference>
<dbReference type="InterPro" id="IPR038280">
    <property type="entry name" value="ResT/TelK_cat_sf"/>
</dbReference>
<organism evidence="2 3">
    <name type="scientific">Acetobacter malorum DSM 14337</name>
    <dbReference type="NCBI Taxonomy" id="1307910"/>
    <lineage>
        <taxon>Bacteria</taxon>
        <taxon>Pseudomonadati</taxon>
        <taxon>Pseudomonadota</taxon>
        <taxon>Alphaproteobacteria</taxon>
        <taxon>Acetobacterales</taxon>
        <taxon>Acetobacteraceae</taxon>
        <taxon>Acetobacter</taxon>
    </lineage>
</organism>
<dbReference type="Pfam" id="PF16684">
    <property type="entry name" value="ResT-TelK_cat"/>
    <property type="match status" value="1"/>
</dbReference>
<dbReference type="GeneID" id="47230172"/>
<dbReference type="EMBL" id="BAPF01000001">
    <property type="protein sequence ID" value="GBQ74812.1"/>
    <property type="molecule type" value="Genomic_DNA"/>
</dbReference>
<dbReference type="RefSeq" id="WP_167375133.1">
    <property type="nucleotide sequence ID" value="NZ_BAPF01000001.1"/>
</dbReference>
<gene>
    <name evidence="2" type="ORF">AA14337_0019</name>
</gene>
<reference evidence="2" key="1">
    <citation type="submission" date="2013-04" db="EMBL/GenBank/DDBJ databases">
        <title>The genome sequencing project of 58 acetic acid bacteria.</title>
        <authorList>
            <person name="Okamoto-Kainuma A."/>
            <person name="Ishikawa M."/>
            <person name="Umino S."/>
            <person name="Koizumi Y."/>
            <person name="Shiwa Y."/>
            <person name="Yoshikawa H."/>
            <person name="Matsutani M."/>
            <person name="Matsushita K."/>
        </authorList>
    </citation>
    <scope>NUCLEOTIDE SEQUENCE</scope>
    <source>
        <strain evidence="2">DSM 14337</strain>
    </source>
</reference>
<protein>
    <recommendedName>
        <fullName evidence="1">Telomere resolvase ResT/TelK catalytic domain-containing protein</fullName>
    </recommendedName>
</protein>
<dbReference type="Gene3D" id="1.10.443.30">
    <property type="entry name" value="Telomere resolvase"/>
    <property type="match status" value="1"/>
</dbReference>
<accession>A0ABQ0PKU8</accession>
<name>A0ABQ0PKU8_9PROT</name>
<dbReference type="Gene3D" id="6.10.140.1780">
    <property type="match status" value="2"/>
</dbReference>
<proteinExistence type="predicted"/>